<accession>A0A7J7JCD4</accession>
<feature type="region of interest" description="Disordered" evidence="18">
    <location>
        <begin position="169"/>
        <end position="190"/>
    </location>
</feature>
<evidence type="ECO:0000256" key="8">
    <source>
        <dbReference type="ARBA" id="ARBA00022553"/>
    </source>
</evidence>
<keyword evidence="11 19" id="KW-0732">Signal</keyword>
<feature type="coiled-coil region" evidence="17">
    <location>
        <begin position="196"/>
        <end position="261"/>
    </location>
</feature>
<dbReference type="Gene3D" id="1.10.238.10">
    <property type="entry name" value="EF-hand"/>
    <property type="match status" value="1"/>
</dbReference>
<dbReference type="GO" id="GO:0005509">
    <property type="term" value="F:calcium ion binding"/>
    <property type="evidence" value="ECO:0007669"/>
    <property type="project" value="InterPro"/>
</dbReference>
<dbReference type="FunFam" id="1.10.238.10:FF:000045">
    <property type="entry name" value="Nucleobindin 2"/>
    <property type="match status" value="1"/>
</dbReference>
<dbReference type="EMBL" id="VXIV02002677">
    <property type="protein sequence ID" value="KAF6023687.1"/>
    <property type="molecule type" value="Genomic_DNA"/>
</dbReference>
<dbReference type="GO" id="GO:0005793">
    <property type="term" value="C:endoplasmic reticulum-Golgi intermediate compartment"/>
    <property type="evidence" value="ECO:0007669"/>
    <property type="project" value="TreeGrafter"/>
</dbReference>
<keyword evidence="17" id="KW-0175">Coiled coil</keyword>
<evidence type="ECO:0000256" key="9">
    <source>
        <dbReference type="ARBA" id="ARBA00022658"/>
    </source>
</evidence>
<name>A0A7J7JCD4_BUGNE</name>
<dbReference type="InterPro" id="IPR002048">
    <property type="entry name" value="EF_hand_dom"/>
</dbReference>
<reference evidence="21" key="1">
    <citation type="submission" date="2020-06" db="EMBL/GenBank/DDBJ databases">
        <title>Draft genome of Bugula neritina, a colonial animal packing powerful symbionts and potential medicines.</title>
        <authorList>
            <person name="Rayko M."/>
        </authorList>
    </citation>
    <scope>NUCLEOTIDE SEQUENCE [LARGE SCALE GENOMIC DNA]</scope>
    <source>
        <strain evidence="21">Kwan_BN1</strain>
    </source>
</reference>
<dbReference type="InterPro" id="IPR040250">
    <property type="entry name" value="Nucleobindin"/>
</dbReference>
<evidence type="ECO:0000256" key="6">
    <source>
        <dbReference type="ARBA" id="ARBA00022490"/>
    </source>
</evidence>
<feature type="chain" id="PRO_5029741306" evidence="19">
    <location>
        <begin position="24"/>
        <end position="438"/>
    </location>
</feature>
<evidence type="ECO:0000256" key="1">
    <source>
        <dbReference type="ARBA" id="ARBA00004170"/>
    </source>
</evidence>
<evidence type="ECO:0000256" key="19">
    <source>
        <dbReference type="SAM" id="SignalP"/>
    </source>
</evidence>
<evidence type="ECO:0000256" key="13">
    <source>
        <dbReference type="ARBA" id="ARBA00022837"/>
    </source>
</evidence>
<keyword evidence="8" id="KW-0597">Phosphoprotein</keyword>
<evidence type="ECO:0000256" key="15">
    <source>
        <dbReference type="ARBA" id="ARBA00023125"/>
    </source>
</evidence>
<feature type="signal peptide" evidence="19">
    <location>
        <begin position="1"/>
        <end position="23"/>
    </location>
</feature>
<keyword evidence="14" id="KW-0333">Golgi apparatus</keyword>
<evidence type="ECO:0000256" key="17">
    <source>
        <dbReference type="SAM" id="Coils"/>
    </source>
</evidence>
<dbReference type="Pfam" id="PF25434">
    <property type="entry name" value="NUCB1_N"/>
    <property type="match status" value="2"/>
</dbReference>
<evidence type="ECO:0000256" key="12">
    <source>
        <dbReference type="ARBA" id="ARBA00022737"/>
    </source>
</evidence>
<evidence type="ECO:0000313" key="22">
    <source>
        <dbReference type="Proteomes" id="UP000593567"/>
    </source>
</evidence>
<evidence type="ECO:0000256" key="16">
    <source>
        <dbReference type="ARBA" id="ARBA00023136"/>
    </source>
</evidence>
<keyword evidence="22" id="KW-1185">Reference proteome</keyword>
<evidence type="ECO:0000256" key="7">
    <source>
        <dbReference type="ARBA" id="ARBA00022525"/>
    </source>
</evidence>
<sequence length="438" mass="51935">MQRDRLLWYVGTVVVLVCGFTHSAPVNPNPNIPDVKENTDPMDDNFLSLEYKKYLEEVVQLLESDEGFKAELDKMNAEGKDDLARPQLLELEYREYLNQTIYILEDDPEFRKFVANLSTEEVQSGQIAHYLQFANKQTRTKLDELKRLEVRRLRDLHKKLMRETADEIRAGKRDPKDLPSVDSEHMDHSNPHTFEIEDLRKLIKKTTDDLTNVDKKRKEEFKHYEMNKEHEYREKLKHANAEEAERLKKEHEENLKKHKEHPKVNHPGNANQLKEVWEEEDHLDPEDFDPKVFFGLHDIDGDGYLNTPEIEALFQNELDKVYNSSNPEDDMVERDEEMNRMREHVFTEIDKDQDGFVSLEEFMKSTQTEDFEKDESWDTLDDEEVFTDQELEEYEKTLAEQEAKLQERHNVSQHSSPVHSALQQIITYYVFPQHLLST</sequence>
<comment type="subcellular location">
    <subcellularLocation>
        <location evidence="2">Cytoplasm</location>
    </subcellularLocation>
    <subcellularLocation>
        <location evidence="3">Golgi apparatus</location>
    </subcellularLocation>
    <subcellularLocation>
        <location evidence="1">Membrane</location>
        <topology evidence="1">Peripheral membrane protein</topology>
    </subcellularLocation>
    <subcellularLocation>
        <location evidence="4">Secreted</location>
    </subcellularLocation>
</comment>
<dbReference type="Proteomes" id="UP000593567">
    <property type="component" value="Unassembled WGS sequence"/>
</dbReference>
<keyword evidence="9" id="KW-0344">Guanine-nucleotide releasing factor</keyword>
<dbReference type="PANTHER" id="PTHR19237">
    <property type="entry name" value="NUCLEOBINDIN"/>
    <property type="match status" value="1"/>
</dbReference>
<protein>
    <submittedName>
        <fullName evidence="21">NUCB2</fullName>
    </submittedName>
</protein>
<keyword evidence="15" id="KW-0238">DNA-binding</keyword>
<feature type="coiled-coil region" evidence="17">
    <location>
        <begin position="384"/>
        <end position="411"/>
    </location>
</feature>
<keyword evidence="6" id="KW-0963">Cytoplasm</keyword>
<proteinExistence type="inferred from homology"/>
<dbReference type="SUPFAM" id="SSF47473">
    <property type="entry name" value="EF-hand"/>
    <property type="match status" value="1"/>
</dbReference>
<evidence type="ECO:0000256" key="11">
    <source>
        <dbReference type="ARBA" id="ARBA00022729"/>
    </source>
</evidence>
<dbReference type="PROSITE" id="PS00018">
    <property type="entry name" value="EF_HAND_1"/>
    <property type="match status" value="2"/>
</dbReference>
<dbReference type="GO" id="GO:0016020">
    <property type="term" value="C:membrane"/>
    <property type="evidence" value="ECO:0007669"/>
    <property type="project" value="UniProtKB-SubCell"/>
</dbReference>
<keyword evidence="16" id="KW-0472">Membrane</keyword>
<keyword evidence="13" id="KW-0106">Calcium</keyword>
<evidence type="ECO:0000259" key="20">
    <source>
        <dbReference type="PROSITE" id="PS50222"/>
    </source>
</evidence>
<evidence type="ECO:0000256" key="4">
    <source>
        <dbReference type="ARBA" id="ARBA00004613"/>
    </source>
</evidence>
<evidence type="ECO:0000313" key="21">
    <source>
        <dbReference type="EMBL" id="KAF6023687.1"/>
    </source>
</evidence>
<dbReference type="GO" id="GO:0003677">
    <property type="term" value="F:DNA binding"/>
    <property type="evidence" value="ECO:0007669"/>
    <property type="project" value="UniProtKB-KW"/>
</dbReference>
<evidence type="ECO:0000256" key="14">
    <source>
        <dbReference type="ARBA" id="ARBA00023034"/>
    </source>
</evidence>
<dbReference type="InterPro" id="IPR018247">
    <property type="entry name" value="EF_Hand_1_Ca_BS"/>
</dbReference>
<comment type="caution">
    <text evidence="21">The sequence shown here is derived from an EMBL/GenBank/DDBJ whole genome shotgun (WGS) entry which is preliminary data.</text>
</comment>
<evidence type="ECO:0000256" key="2">
    <source>
        <dbReference type="ARBA" id="ARBA00004496"/>
    </source>
</evidence>
<dbReference type="InterPro" id="IPR011992">
    <property type="entry name" value="EF-hand-dom_pair"/>
</dbReference>
<evidence type="ECO:0000256" key="18">
    <source>
        <dbReference type="SAM" id="MobiDB-lite"/>
    </source>
</evidence>
<dbReference type="InterPro" id="IPR057576">
    <property type="entry name" value="NUCB1_N"/>
</dbReference>
<organism evidence="21 22">
    <name type="scientific">Bugula neritina</name>
    <name type="common">Brown bryozoan</name>
    <name type="synonym">Sertularia neritina</name>
    <dbReference type="NCBI Taxonomy" id="10212"/>
    <lineage>
        <taxon>Eukaryota</taxon>
        <taxon>Metazoa</taxon>
        <taxon>Spiralia</taxon>
        <taxon>Lophotrochozoa</taxon>
        <taxon>Bryozoa</taxon>
        <taxon>Gymnolaemata</taxon>
        <taxon>Cheilostomatida</taxon>
        <taxon>Flustrina</taxon>
        <taxon>Buguloidea</taxon>
        <taxon>Bugulidae</taxon>
        <taxon>Bugula</taxon>
    </lineage>
</organism>
<keyword evidence="7" id="KW-0964">Secreted</keyword>
<keyword evidence="12" id="KW-0677">Repeat</keyword>
<dbReference type="PANTHER" id="PTHR19237:SF20">
    <property type="entry name" value="NUCLEOBINDIN 1"/>
    <property type="match status" value="1"/>
</dbReference>
<dbReference type="AlphaFoldDB" id="A0A7J7JCD4"/>
<evidence type="ECO:0000256" key="5">
    <source>
        <dbReference type="ARBA" id="ARBA00008063"/>
    </source>
</evidence>
<dbReference type="GO" id="GO:0005794">
    <property type="term" value="C:Golgi apparatus"/>
    <property type="evidence" value="ECO:0007669"/>
    <property type="project" value="UniProtKB-SubCell"/>
</dbReference>
<evidence type="ECO:0000256" key="3">
    <source>
        <dbReference type="ARBA" id="ARBA00004555"/>
    </source>
</evidence>
<dbReference type="OrthoDB" id="5982823at2759"/>
<keyword evidence="10" id="KW-0479">Metal-binding</keyword>
<dbReference type="PROSITE" id="PS50222">
    <property type="entry name" value="EF_HAND_2"/>
    <property type="match status" value="2"/>
</dbReference>
<gene>
    <name evidence="21" type="ORF">EB796_018003</name>
</gene>
<feature type="domain" description="EF-hand" evidence="20">
    <location>
        <begin position="337"/>
        <end position="372"/>
    </location>
</feature>
<dbReference type="GO" id="GO:0005085">
    <property type="term" value="F:guanyl-nucleotide exchange factor activity"/>
    <property type="evidence" value="ECO:0007669"/>
    <property type="project" value="UniProtKB-KW"/>
</dbReference>
<comment type="similarity">
    <text evidence="5">Belongs to the nucleobindin family.</text>
</comment>
<evidence type="ECO:0000256" key="10">
    <source>
        <dbReference type="ARBA" id="ARBA00022723"/>
    </source>
</evidence>
<feature type="domain" description="EF-hand" evidence="20">
    <location>
        <begin position="285"/>
        <end position="320"/>
    </location>
</feature>
<dbReference type="GO" id="GO:0070062">
    <property type="term" value="C:extracellular exosome"/>
    <property type="evidence" value="ECO:0007669"/>
    <property type="project" value="TreeGrafter"/>
</dbReference>
<dbReference type="Pfam" id="PF13499">
    <property type="entry name" value="EF-hand_7"/>
    <property type="match status" value="1"/>
</dbReference>